<evidence type="ECO:0000256" key="1">
    <source>
        <dbReference type="SAM" id="MobiDB-lite"/>
    </source>
</evidence>
<dbReference type="RefSeq" id="WP_354008920.1">
    <property type="nucleotide sequence ID" value="NZ_JBEWTA010000001.1"/>
</dbReference>
<feature type="chain" id="PRO_5045414611" evidence="2">
    <location>
        <begin position="21"/>
        <end position="188"/>
    </location>
</feature>
<protein>
    <submittedName>
        <fullName evidence="3">Uncharacterized protein</fullName>
    </submittedName>
</protein>
<evidence type="ECO:0000313" key="4">
    <source>
        <dbReference type="Proteomes" id="UP001549366"/>
    </source>
</evidence>
<keyword evidence="2" id="KW-0732">Signal</keyword>
<feature type="region of interest" description="Disordered" evidence="1">
    <location>
        <begin position="165"/>
        <end position="188"/>
    </location>
</feature>
<organism evidence="3 4">
    <name type="scientific">Endozoicomonas lisbonensis</name>
    <dbReference type="NCBI Taxonomy" id="3120522"/>
    <lineage>
        <taxon>Bacteria</taxon>
        <taxon>Pseudomonadati</taxon>
        <taxon>Pseudomonadota</taxon>
        <taxon>Gammaproteobacteria</taxon>
        <taxon>Oceanospirillales</taxon>
        <taxon>Endozoicomonadaceae</taxon>
        <taxon>Endozoicomonas</taxon>
    </lineage>
</organism>
<reference evidence="3 4" key="1">
    <citation type="submission" date="2024-06" db="EMBL/GenBank/DDBJ databases">
        <title>Genomic Encyclopedia of Type Strains, Phase V (KMG-V): Genome sequencing to study the core and pangenomes of soil and plant-associated prokaryotes.</title>
        <authorList>
            <person name="Whitman W."/>
        </authorList>
    </citation>
    <scope>NUCLEOTIDE SEQUENCE [LARGE SCALE GENOMIC DNA]</scope>
    <source>
        <strain evidence="3 4">NE40</strain>
    </source>
</reference>
<evidence type="ECO:0000256" key="2">
    <source>
        <dbReference type="SAM" id="SignalP"/>
    </source>
</evidence>
<evidence type="ECO:0000313" key="3">
    <source>
        <dbReference type="EMBL" id="MET4758874.1"/>
    </source>
</evidence>
<accession>A0ABV2SM83</accession>
<proteinExistence type="predicted"/>
<keyword evidence="4" id="KW-1185">Reference proteome</keyword>
<sequence>MNNKLLIGFCFLLPAFFASANIYRFDLNGGSYIVVRTEGNKNLTQTARVPILPFSPETGTLNRVSFSNDTFVEIFDYGQPAAFKFLDAYLANVDSALVREAYTSILKKLRAEYAAQMVWLETSLNAGSIQEPLHEVTMRNCVNASYVVNWIIETLDPVVPQNRLADESRSGTSHPMRCLQCRNSHSQK</sequence>
<dbReference type="Proteomes" id="UP001549366">
    <property type="component" value="Unassembled WGS sequence"/>
</dbReference>
<name>A0ABV2SM83_9GAMM</name>
<gene>
    <name evidence="3" type="ORF">V5J35_004066</name>
</gene>
<feature type="signal peptide" evidence="2">
    <location>
        <begin position="1"/>
        <end position="20"/>
    </location>
</feature>
<dbReference type="EMBL" id="JBEWTB010000002">
    <property type="protein sequence ID" value="MET4758874.1"/>
    <property type="molecule type" value="Genomic_DNA"/>
</dbReference>
<comment type="caution">
    <text evidence="3">The sequence shown here is derived from an EMBL/GenBank/DDBJ whole genome shotgun (WGS) entry which is preliminary data.</text>
</comment>